<evidence type="ECO:0000256" key="5">
    <source>
        <dbReference type="ARBA" id="ARBA00022989"/>
    </source>
</evidence>
<feature type="transmembrane region" description="Helical" evidence="8">
    <location>
        <begin position="141"/>
        <end position="165"/>
    </location>
</feature>
<evidence type="ECO:0000313" key="11">
    <source>
        <dbReference type="Proteomes" id="UP001163823"/>
    </source>
</evidence>
<dbReference type="KEGG" id="qsa:O6P43_028673"/>
<keyword evidence="3 8" id="KW-0808">Transferase</keyword>
<dbReference type="InterPro" id="IPR039859">
    <property type="entry name" value="PFA4/ZDH16/20/ERF2-like"/>
</dbReference>
<evidence type="ECO:0000256" key="2">
    <source>
        <dbReference type="ARBA" id="ARBA00008574"/>
    </source>
</evidence>
<dbReference type="EC" id="2.3.1.225" evidence="8"/>
<dbReference type="GO" id="GO:0005783">
    <property type="term" value="C:endoplasmic reticulum"/>
    <property type="evidence" value="ECO:0007669"/>
    <property type="project" value="TreeGrafter"/>
</dbReference>
<feature type="domain" description="Palmitoyltransferase DHHC" evidence="9">
    <location>
        <begin position="181"/>
        <end position="283"/>
    </location>
</feature>
<organism evidence="10 11">
    <name type="scientific">Quillaja saponaria</name>
    <name type="common">Soap bark tree</name>
    <dbReference type="NCBI Taxonomy" id="32244"/>
    <lineage>
        <taxon>Eukaryota</taxon>
        <taxon>Viridiplantae</taxon>
        <taxon>Streptophyta</taxon>
        <taxon>Embryophyta</taxon>
        <taxon>Tracheophyta</taxon>
        <taxon>Spermatophyta</taxon>
        <taxon>Magnoliopsida</taxon>
        <taxon>eudicotyledons</taxon>
        <taxon>Gunneridae</taxon>
        <taxon>Pentapetalae</taxon>
        <taxon>rosids</taxon>
        <taxon>fabids</taxon>
        <taxon>Fabales</taxon>
        <taxon>Quillajaceae</taxon>
        <taxon>Quillaja</taxon>
    </lineage>
</organism>
<dbReference type="PANTHER" id="PTHR22883">
    <property type="entry name" value="ZINC FINGER DHHC DOMAIN CONTAINING PROTEIN"/>
    <property type="match status" value="1"/>
</dbReference>
<dbReference type="GO" id="GO:0006612">
    <property type="term" value="P:protein targeting to membrane"/>
    <property type="evidence" value="ECO:0007669"/>
    <property type="project" value="TreeGrafter"/>
</dbReference>
<sequence>MPSIKQELEPGEVDLESMEPIALSLQPEREVPETLAVCDREKEVEVGKEVDNKIGSIVLTLRDKWFGIKRVVEDTLLHYGCAGKLEKTRAYQVWPGKNVFFFHGRLICGPDPRGLMLTSLSIILSSWIFAVYIGEDVPKHSTLIVTFSVILTILVLSNLILVSGIDPGIIPRNGQASLEEVEKFDHHCPWIGQCVGLRNYRFYLSFVMLALVFFVYIFSFSCWRVRQRMFKYGTGILGMFRICPETLALISVSFAGIGFLGGLSIYHVYLIATNQTAYENFRQRYVDSKNPHNKGILSNFKEVLFVALTPSKVDFRAEVTPRL</sequence>
<dbReference type="GO" id="GO:0005794">
    <property type="term" value="C:Golgi apparatus"/>
    <property type="evidence" value="ECO:0007669"/>
    <property type="project" value="TreeGrafter"/>
</dbReference>
<name>A0AAD7KZQ6_QUISA</name>
<feature type="transmembrane region" description="Helical" evidence="8">
    <location>
        <begin position="202"/>
        <end position="225"/>
    </location>
</feature>
<keyword evidence="7 8" id="KW-0012">Acyltransferase</keyword>
<evidence type="ECO:0000256" key="3">
    <source>
        <dbReference type="ARBA" id="ARBA00022679"/>
    </source>
</evidence>
<comment type="caution">
    <text evidence="10">The sequence shown here is derived from an EMBL/GenBank/DDBJ whole genome shotgun (WGS) entry which is preliminary data.</text>
</comment>
<dbReference type="Proteomes" id="UP001163823">
    <property type="component" value="Chromosome 12"/>
</dbReference>
<evidence type="ECO:0000256" key="6">
    <source>
        <dbReference type="ARBA" id="ARBA00023136"/>
    </source>
</evidence>
<keyword evidence="11" id="KW-1185">Reference proteome</keyword>
<accession>A0AAD7KZQ6</accession>
<evidence type="ECO:0000256" key="4">
    <source>
        <dbReference type="ARBA" id="ARBA00022692"/>
    </source>
</evidence>
<dbReference type="EMBL" id="JARAOO010000012">
    <property type="protein sequence ID" value="KAJ7948151.1"/>
    <property type="molecule type" value="Genomic_DNA"/>
</dbReference>
<dbReference type="Pfam" id="PF01529">
    <property type="entry name" value="DHHC"/>
    <property type="match status" value="1"/>
</dbReference>
<evidence type="ECO:0000313" key="10">
    <source>
        <dbReference type="EMBL" id="KAJ7948151.1"/>
    </source>
</evidence>
<evidence type="ECO:0000256" key="1">
    <source>
        <dbReference type="ARBA" id="ARBA00004127"/>
    </source>
</evidence>
<dbReference type="InterPro" id="IPR001594">
    <property type="entry name" value="Palmitoyltrfase_DHHC"/>
</dbReference>
<dbReference type="PROSITE" id="PS50216">
    <property type="entry name" value="DHHC"/>
    <property type="match status" value="1"/>
</dbReference>
<dbReference type="AlphaFoldDB" id="A0AAD7KZQ6"/>
<evidence type="ECO:0000259" key="9">
    <source>
        <dbReference type="Pfam" id="PF01529"/>
    </source>
</evidence>
<comment type="catalytic activity">
    <reaction evidence="8">
        <text>L-cysteinyl-[protein] + hexadecanoyl-CoA = S-hexadecanoyl-L-cysteinyl-[protein] + CoA</text>
        <dbReference type="Rhea" id="RHEA:36683"/>
        <dbReference type="Rhea" id="RHEA-COMP:10131"/>
        <dbReference type="Rhea" id="RHEA-COMP:11032"/>
        <dbReference type="ChEBI" id="CHEBI:29950"/>
        <dbReference type="ChEBI" id="CHEBI:57287"/>
        <dbReference type="ChEBI" id="CHEBI:57379"/>
        <dbReference type="ChEBI" id="CHEBI:74151"/>
        <dbReference type="EC" id="2.3.1.225"/>
    </reaction>
</comment>
<keyword evidence="4 8" id="KW-0812">Transmembrane</keyword>
<keyword evidence="5 8" id="KW-1133">Transmembrane helix</keyword>
<evidence type="ECO:0000256" key="7">
    <source>
        <dbReference type="ARBA" id="ARBA00023315"/>
    </source>
</evidence>
<feature type="transmembrane region" description="Helical" evidence="8">
    <location>
        <begin position="115"/>
        <end position="134"/>
    </location>
</feature>
<protein>
    <recommendedName>
        <fullName evidence="8">S-acyltransferase</fullName>
        <ecNumber evidence="8">2.3.1.225</ecNumber>
    </recommendedName>
    <alternativeName>
        <fullName evidence="8">Palmitoyltransferase</fullName>
    </alternativeName>
</protein>
<dbReference type="PANTHER" id="PTHR22883:SF57">
    <property type="entry name" value="S-ACYLTRANSFERASE"/>
    <property type="match status" value="1"/>
</dbReference>
<keyword evidence="6 8" id="KW-0472">Membrane</keyword>
<gene>
    <name evidence="10" type="ORF">O6P43_028673</name>
</gene>
<proteinExistence type="inferred from homology"/>
<comment type="similarity">
    <text evidence="2 8">Belongs to the DHHC palmitoyltransferase family.</text>
</comment>
<feature type="transmembrane region" description="Helical" evidence="8">
    <location>
        <begin position="246"/>
        <end position="269"/>
    </location>
</feature>
<dbReference type="GO" id="GO:0019706">
    <property type="term" value="F:protein-cysteine S-palmitoyltransferase activity"/>
    <property type="evidence" value="ECO:0007669"/>
    <property type="project" value="UniProtKB-EC"/>
</dbReference>
<reference evidence="10" key="1">
    <citation type="journal article" date="2023" name="Science">
        <title>Elucidation of the pathway for biosynthesis of saponin adjuvants from the soapbark tree.</title>
        <authorList>
            <person name="Reed J."/>
            <person name="Orme A."/>
            <person name="El-Demerdash A."/>
            <person name="Owen C."/>
            <person name="Martin L.B.B."/>
            <person name="Misra R.C."/>
            <person name="Kikuchi S."/>
            <person name="Rejzek M."/>
            <person name="Martin A.C."/>
            <person name="Harkess A."/>
            <person name="Leebens-Mack J."/>
            <person name="Louveau T."/>
            <person name="Stephenson M.J."/>
            <person name="Osbourn A."/>
        </authorList>
    </citation>
    <scope>NUCLEOTIDE SEQUENCE</scope>
    <source>
        <strain evidence="10">S10</strain>
    </source>
</reference>
<comment type="domain">
    <text evidence="8">The DHHC domain is required for palmitoyltransferase activity.</text>
</comment>
<comment type="subcellular location">
    <subcellularLocation>
        <location evidence="1">Endomembrane system</location>
        <topology evidence="1">Multi-pass membrane protein</topology>
    </subcellularLocation>
</comment>
<evidence type="ECO:0000256" key="8">
    <source>
        <dbReference type="RuleBase" id="RU079119"/>
    </source>
</evidence>